<protein>
    <submittedName>
        <fullName evidence="1">Uncharacterized protein</fullName>
    </submittedName>
</protein>
<reference evidence="1" key="1">
    <citation type="journal article" date="2014" name="Front. Microbiol.">
        <title>High frequency of phylogenetically diverse reductive dehalogenase-homologous genes in deep subseafloor sedimentary metagenomes.</title>
        <authorList>
            <person name="Kawai M."/>
            <person name="Futagami T."/>
            <person name="Toyoda A."/>
            <person name="Takaki Y."/>
            <person name="Nishi S."/>
            <person name="Hori S."/>
            <person name="Arai W."/>
            <person name="Tsubouchi T."/>
            <person name="Morono Y."/>
            <person name="Uchiyama I."/>
            <person name="Ito T."/>
            <person name="Fujiyama A."/>
            <person name="Inagaki F."/>
            <person name="Takami H."/>
        </authorList>
    </citation>
    <scope>NUCLEOTIDE SEQUENCE</scope>
    <source>
        <strain evidence="1">Expedition CK06-06</strain>
    </source>
</reference>
<comment type="caution">
    <text evidence="1">The sequence shown here is derived from an EMBL/GenBank/DDBJ whole genome shotgun (WGS) entry which is preliminary data.</text>
</comment>
<sequence length="54" mass="6615">DMVKRKRSIDEFLGLEVNEEEYKEYLEEKKITEPERIVAKQEKLQLFTKEKEEP</sequence>
<gene>
    <name evidence="1" type="ORF">S06H3_48455</name>
</gene>
<dbReference type="AlphaFoldDB" id="X1QFY1"/>
<name>X1QFY1_9ZZZZ</name>
<dbReference type="EMBL" id="BARV01030508">
    <property type="protein sequence ID" value="GAI42179.1"/>
    <property type="molecule type" value="Genomic_DNA"/>
</dbReference>
<accession>X1QFY1</accession>
<evidence type="ECO:0000313" key="1">
    <source>
        <dbReference type="EMBL" id="GAI42179.1"/>
    </source>
</evidence>
<organism evidence="1">
    <name type="scientific">marine sediment metagenome</name>
    <dbReference type="NCBI Taxonomy" id="412755"/>
    <lineage>
        <taxon>unclassified sequences</taxon>
        <taxon>metagenomes</taxon>
        <taxon>ecological metagenomes</taxon>
    </lineage>
</organism>
<feature type="non-terminal residue" evidence="1">
    <location>
        <position position="1"/>
    </location>
</feature>
<proteinExistence type="predicted"/>